<gene>
    <name evidence="2" type="ORF">FA045_02045</name>
</gene>
<comment type="caution">
    <text evidence="2">The sequence shown here is derived from an EMBL/GenBank/DDBJ whole genome shotgun (WGS) entry which is preliminary data.</text>
</comment>
<dbReference type="GO" id="GO:0005737">
    <property type="term" value="C:cytoplasm"/>
    <property type="evidence" value="ECO:0007669"/>
    <property type="project" value="TreeGrafter"/>
</dbReference>
<dbReference type="InterPro" id="IPR050910">
    <property type="entry name" value="JMJD6_ArgDemeth/LysHydrox"/>
</dbReference>
<dbReference type="PROSITE" id="PS51184">
    <property type="entry name" value="JMJC"/>
    <property type="match status" value="1"/>
</dbReference>
<dbReference type="SUPFAM" id="SSF51197">
    <property type="entry name" value="Clavaminate synthase-like"/>
    <property type="match status" value="1"/>
</dbReference>
<dbReference type="EMBL" id="SWBO01000001">
    <property type="protein sequence ID" value="TKC03372.1"/>
    <property type="molecule type" value="Genomic_DNA"/>
</dbReference>
<keyword evidence="3" id="KW-1185">Reference proteome</keyword>
<dbReference type="OrthoDB" id="2942327at2"/>
<evidence type="ECO:0000313" key="3">
    <source>
        <dbReference type="Proteomes" id="UP000310477"/>
    </source>
</evidence>
<sequence>MPQFTKVEKKENISYQEFIEDHLKKRVPVVFKSATAAWKSNKIFTPDFFRKNFNEHKAYPEGVEYTMDKILDVTKNGSPENPAPYPILFEIPTHMPKLLEYLDPVHLNYSRPNWFSSDILPYGKYGKNVQLFFGGRGNQYTLHKDFYHTNAWITQLYGQKKLVVFPDGQEDYLYAGQTGYSSFMSPINILQPDYEKYPAYKKATPIEVVLDPGETIFIPNGIWHTTVGMGQNISLIFDQLNAENFSDWCKDLYTIKKDDSKLKANAIYTMAKGLGGLCKMRQILGAKF</sequence>
<proteinExistence type="predicted"/>
<feature type="domain" description="JmjC" evidence="1">
    <location>
        <begin position="100"/>
        <end position="256"/>
    </location>
</feature>
<reference evidence="2 3" key="1">
    <citation type="submission" date="2019-04" db="EMBL/GenBank/DDBJ databases">
        <title>Pedobacter sp. AR-2-6 sp. nov., isolated from Arctic soil.</title>
        <authorList>
            <person name="Dahal R.H."/>
            <person name="Kim D.-U."/>
        </authorList>
    </citation>
    <scope>NUCLEOTIDE SEQUENCE [LARGE SCALE GENOMIC DNA]</scope>
    <source>
        <strain evidence="2 3">AR-2-6</strain>
    </source>
</reference>
<dbReference type="RefSeq" id="WP_136873923.1">
    <property type="nucleotide sequence ID" value="NZ_SWBO01000001.1"/>
</dbReference>
<dbReference type="PANTHER" id="PTHR12480:SF6">
    <property type="entry name" value="2-OXOGLUTARATE AND IRON-DEPENDENT OXYGENASE JMJD4"/>
    <property type="match status" value="1"/>
</dbReference>
<dbReference type="AlphaFoldDB" id="A0A4U1CBT3"/>
<organism evidence="2 3">
    <name type="scientific">Pedobacter cryotolerans</name>
    <dbReference type="NCBI Taxonomy" id="2571270"/>
    <lineage>
        <taxon>Bacteria</taxon>
        <taxon>Pseudomonadati</taxon>
        <taxon>Bacteroidota</taxon>
        <taxon>Sphingobacteriia</taxon>
        <taxon>Sphingobacteriales</taxon>
        <taxon>Sphingobacteriaceae</taxon>
        <taxon>Pedobacter</taxon>
    </lineage>
</organism>
<dbReference type="PANTHER" id="PTHR12480">
    <property type="entry name" value="ARGININE DEMETHYLASE AND LYSYL-HYDROXYLASE JMJD"/>
    <property type="match status" value="1"/>
</dbReference>
<dbReference type="GO" id="GO:0045905">
    <property type="term" value="P:positive regulation of translational termination"/>
    <property type="evidence" value="ECO:0007669"/>
    <property type="project" value="TreeGrafter"/>
</dbReference>
<dbReference type="InterPro" id="IPR003347">
    <property type="entry name" value="JmjC_dom"/>
</dbReference>
<dbReference type="Pfam" id="PF13621">
    <property type="entry name" value="Cupin_8"/>
    <property type="match status" value="1"/>
</dbReference>
<evidence type="ECO:0000313" key="2">
    <source>
        <dbReference type="EMBL" id="TKC03372.1"/>
    </source>
</evidence>
<name>A0A4U1CBT3_9SPHI</name>
<dbReference type="Gene3D" id="2.60.120.650">
    <property type="entry name" value="Cupin"/>
    <property type="match status" value="1"/>
</dbReference>
<accession>A0A4U1CBT3</accession>
<protein>
    <recommendedName>
        <fullName evidence="1">JmjC domain-containing protein</fullName>
    </recommendedName>
</protein>
<dbReference type="Proteomes" id="UP000310477">
    <property type="component" value="Unassembled WGS sequence"/>
</dbReference>
<dbReference type="GO" id="GO:0016706">
    <property type="term" value="F:2-oxoglutarate-dependent dioxygenase activity"/>
    <property type="evidence" value="ECO:0007669"/>
    <property type="project" value="TreeGrafter"/>
</dbReference>
<evidence type="ECO:0000259" key="1">
    <source>
        <dbReference type="PROSITE" id="PS51184"/>
    </source>
</evidence>
<dbReference type="InterPro" id="IPR041667">
    <property type="entry name" value="Cupin_8"/>
</dbReference>
<dbReference type="GO" id="GO:0043565">
    <property type="term" value="F:sequence-specific DNA binding"/>
    <property type="evidence" value="ECO:0007669"/>
    <property type="project" value="TreeGrafter"/>
</dbReference>
<dbReference type="SMART" id="SM00558">
    <property type="entry name" value="JmjC"/>
    <property type="match status" value="1"/>
</dbReference>